<feature type="compositionally biased region" description="Pro residues" evidence="1">
    <location>
        <begin position="740"/>
        <end position="751"/>
    </location>
</feature>
<organism evidence="3 4">
    <name type="scientific">Phialophora macrospora</name>
    <dbReference type="NCBI Taxonomy" id="1851006"/>
    <lineage>
        <taxon>Eukaryota</taxon>
        <taxon>Fungi</taxon>
        <taxon>Dikarya</taxon>
        <taxon>Ascomycota</taxon>
        <taxon>Pezizomycotina</taxon>
        <taxon>Eurotiomycetes</taxon>
        <taxon>Chaetothyriomycetidae</taxon>
        <taxon>Chaetothyriales</taxon>
        <taxon>Herpotrichiellaceae</taxon>
        <taxon>Phialophora</taxon>
    </lineage>
</organism>
<dbReference type="AlphaFoldDB" id="A0A0D2EBK8"/>
<protein>
    <submittedName>
        <fullName evidence="3">Uncharacterized protein</fullName>
    </submittedName>
</protein>
<feature type="transmembrane region" description="Helical" evidence="2">
    <location>
        <begin position="112"/>
        <end position="134"/>
    </location>
</feature>
<keyword evidence="2" id="KW-1133">Transmembrane helix</keyword>
<reference evidence="3 4" key="1">
    <citation type="submission" date="2015-01" db="EMBL/GenBank/DDBJ databases">
        <title>The Genome Sequence of Capronia semiimmersa CBS27337.</title>
        <authorList>
            <consortium name="The Broad Institute Genomics Platform"/>
            <person name="Cuomo C."/>
            <person name="de Hoog S."/>
            <person name="Gorbushina A."/>
            <person name="Stielow B."/>
            <person name="Teixiera M."/>
            <person name="Abouelleil A."/>
            <person name="Chapman S.B."/>
            <person name="Priest M."/>
            <person name="Young S.K."/>
            <person name="Wortman J."/>
            <person name="Nusbaum C."/>
            <person name="Birren B."/>
        </authorList>
    </citation>
    <scope>NUCLEOTIDE SEQUENCE [LARGE SCALE GENOMIC DNA]</scope>
    <source>
        <strain evidence="3 4">CBS 27337</strain>
    </source>
</reference>
<keyword evidence="2" id="KW-0472">Membrane</keyword>
<dbReference type="HOGENOM" id="CLU_014247_0_0_1"/>
<sequence length="771" mass="86057">MADALDPVVNVHEGVWTNYSRGKVWGFTWTLRPTHAVIMTNTLAVLVTVCGVQLFNIIRYMLYRRGISYQPETPHMQKQQNILKVAVSDMATAQSMLSLAWKQRRSSGKRSIRAYTIGVFAVIYTVLFWVAGIFSNKAISSSSTTGPWEVLSKSKSCGVWNQTYMDQISSLDISTEDNFEMLVQFNSKKGQDVQLSLEYAQECYLARSYSLNMSSTCKTFKTSSLIAGYGNGTCPFPSHLCHDNSETAVLDTGYIDSHDDLGINAKPEDRIRYRRVTTCTVLNDTNYITGWNGMIANASSPGASPDTAYANFGPSIYKNTNWTYSYSNFASFFDKFTSEVILSYQLDPQMAYAPADPPYSSSDFEPIPDLAPKKADLVLLFLSYMGMYTTPVHDPWFAAHNGAWFGGPYPYLENRFARDKAISTLGCTEQHDFCTSNDTCTGLGGFDQVQNVATFNEALTPHQNVTFDRLLRATAQANLQQITMNLGVTTNPLLASNATLSGTSGTVLSGPLPENQWRLELEYWHSIAMAHLQRVTFEWATGQVAPTPQRVQYLMPPEEEPDIWFCNNMILQSAIYQSFNLVAIILIVIFGTLIIIFGLNKENLTALISKNPRKQEAVQNWEEDDMHELRSPWGPPTLPRQNYRRRHSRQRSPSTFFELLNTPPASSIRRASSPTLPLEDRTMSSLNWPLDAVNTGTGTSTLPPPRPPRGSWIAISLNNFDASTPETAGHVLNRNEVHPTPGPSLVPPPTALRPAFPLSSRQLNPNLGPWI</sequence>
<evidence type="ECO:0000256" key="2">
    <source>
        <dbReference type="SAM" id="Phobius"/>
    </source>
</evidence>
<keyword evidence="2" id="KW-0812">Transmembrane</keyword>
<feature type="region of interest" description="Disordered" evidence="1">
    <location>
        <begin position="738"/>
        <end position="771"/>
    </location>
</feature>
<evidence type="ECO:0000313" key="3">
    <source>
        <dbReference type="EMBL" id="KIW71682.1"/>
    </source>
</evidence>
<keyword evidence="4" id="KW-1185">Reference proteome</keyword>
<feature type="transmembrane region" description="Helical" evidence="2">
    <location>
        <begin position="36"/>
        <end position="58"/>
    </location>
</feature>
<evidence type="ECO:0000313" key="4">
    <source>
        <dbReference type="Proteomes" id="UP000054266"/>
    </source>
</evidence>
<dbReference type="Proteomes" id="UP000054266">
    <property type="component" value="Unassembled WGS sequence"/>
</dbReference>
<feature type="region of interest" description="Disordered" evidence="1">
    <location>
        <begin position="628"/>
        <end position="655"/>
    </location>
</feature>
<name>A0A0D2EBK8_9EURO</name>
<feature type="transmembrane region" description="Helical" evidence="2">
    <location>
        <begin position="579"/>
        <end position="600"/>
    </location>
</feature>
<evidence type="ECO:0000256" key="1">
    <source>
        <dbReference type="SAM" id="MobiDB-lite"/>
    </source>
</evidence>
<accession>A0A0D2EBK8</accession>
<dbReference type="EMBL" id="KN846957">
    <property type="protein sequence ID" value="KIW71682.1"/>
    <property type="molecule type" value="Genomic_DNA"/>
</dbReference>
<gene>
    <name evidence="3" type="ORF">PV04_03820</name>
</gene>
<proteinExistence type="predicted"/>